<protein>
    <submittedName>
        <fullName evidence="8">Radical SAM protein</fullName>
    </submittedName>
</protein>
<dbReference type="Proteomes" id="UP000602284">
    <property type="component" value="Unassembled WGS sequence"/>
</dbReference>
<evidence type="ECO:0000259" key="7">
    <source>
        <dbReference type="PROSITE" id="PS51918"/>
    </source>
</evidence>
<keyword evidence="5" id="KW-0408">Iron</keyword>
<dbReference type="PANTHER" id="PTHR43787:SF3">
    <property type="entry name" value="ARYLSULFATASE REGULATORY PROTEIN"/>
    <property type="match status" value="1"/>
</dbReference>
<dbReference type="RefSeq" id="WP_201630277.1">
    <property type="nucleotide sequence ID" value="NZ_JAEQNB010000001.1"/>
</dbReference>
<dbReference type="InterPro" id="IPR023885">
    <property type="entry name" value="4Fe4S-binding_SPASM_dom"/>
</dbReference>
<dbReference type="CDD" id="cd01335">
    <property type="entry name" value="Radical_SAM"/>
    <property type="match status" value="1"/>
</dbReference>
<keyword evidence="3" id="KW-0949">S-adenosyl-L-methionine</keyword>
<evidence type="ECO:0000313" key="8">
    <source>
        <dbReference type="EMBL" id="MBL0385140.1"/>
    </source>
</evidence>
<comment type="cofactor">
    <cofactor evidence="1">
        <name>[4Fe-4S] cluster</name>
        <dbReference type="ChEBI" id="CHEBI:49883"/>
    </cofactor>
</comment>
<evidence type="ECO:0000256" key="6">
    <source>
        <dbReference type="ARBA" id="ARBA00023014"/>
    </source>
</evidence>
<dbReference type="InterPro" id="IPR013785">
    <property type="entry name" value="Aldolase_TIM"/>
</dbReference>
<name>A0ABS1J4M9_9BACL</name>
<dbReference type="InterPro" id="IPR058240">
    <property type="entry name" value="rSAM_sf"/>
</dbReference>
<evidence type="ECO:0000313" key="9">
    <source>
        <dbReference type="Proteomes" id="UP000602284"/>
    </source>
</evidence>
<dbReference type="Pfam" id="PF04055">
    <property type="entry name" value="Radical_SAM"/>
    <property type="match status" value="1"/>
</dbReference>
<dbReference type="EMBL" id="JAEQNB010000001">
    <property type="protein sequence ID" value="MBL0385140.1"/>
    <property type="molecule type" value="Genomic_DNA"/>
</dbReference>
<sequence>MVQRAKLISLNETGLRYVASRYNVRTYDEQDNLLLYNSYTGNFRKVPHERKEETILLLDKGAEADSDSPLVPALFADGFLVRERTDEFMRAAMQQKQMQRNDRVLHLILMPNENCNFRCVYCYESFAKNKMDEKTQKGVVEYVRRELYKYDMLHVAWFGGEPLTAMEIIESLSEQFLEIVREQGKLYYSNMTTNGYNLTPRTFYTLYKLGMRDYQITFDGTKETHDTHRIQIDGSGTFDVIFENLKAIKTLSLRDFIIKLRSNVDQANQYDMTAYMNLMQETFGDDPRFSNHFVPVQQLGGENDTNMHLCDTKDIIPLMQEGIEMGLRFEYKGMFNPAGSTCYAARPNSFVIGSDGMVYKCTVAFDDERNHVGQLHEDGQMELFYERLMLWVANGAAEDSRCQKCFFRPSCQGEACPLEKIESGKTPCPPTKKNIKAYMKMLDAQGDIPWLELAPAVVGE</sequence>
<feature type="domain" description="Radical SAM core" evidence="7">
    <location>
        <begin position="100"/>
        <end position="328"/>
    </location>
</feature>
<proteinExistence type="predicted"/>
<comment type="caution">
    <text evidence="8">The sequence shown here is derived from an EMBL/GenBank/DDBJ whole genome shotgun (WGS) entry which is preliminary data.</text>
</comment>
<dbReference type="PANTHER" id="PTHR43787">
    <property type="entry name" value="FEMO COFACTOR BIOSYNTHESIS PROTEIN NIFB-RELATED"/>
    <property type="match status" value="1"/>
</dbReference>
<keyword evidence="2" id="KW-0004">4Fe-4S</keyword>
<dbReference type="NCBIfam" id="TIGR04085">
    <property type="entry name" value="rSAM_more_4Fe4S"/>
    <property type="match status" value="1"/>
</dbReference>
<evidence type="ECO:0000256" key="3">
    <source>
        <dbReference type="ARBA" id="ARBA00022691"/>
    </source>
</evidence>
<keyword evidence="4" id="KW-0479">Metal-binding</keyword>
<evidence type="ECO:0000256" key="1">
    <source>
        <dbReference type="ARBA" id="ARBA00001966"/>
    </source>
</evidence>
<organism evidence="8 9">
    <name type="scientific">Tumebacillus amylolyticus</name>
    <dbReference type="NCBI Taxonomy" id="2801339"/>
    <lineage>
        <taxon>Bacteria</taxon>
        <taxon>Bacillati</taxon>
        <taxon>Bacillota</taxon>
        <taxon>Bacilli</taxon>
        <taxon>Bacillales</taxon>
        <taxon>Alicyclobacillaceae</taxon>
        <taxon>Tumebacillus</taxon>
    </lineage>
</organism>
<dbReference type="PROSITE" id="PS51918">
    <property type="entry name" value="RADICAL_SAM"/>
    <property type="match status" value="1"/>
</dbReference>
<dbReference type="InterPro" id="IPR007197">
    <property type="entry name" value="rSAM"/>
</dbReference>
<dbReference type="SFLD" id="SFLDG01067">
    <property type="entry name" value="SPASM/twitch_domain_containing"/>
    <property type="match status" value="1"/>
</dbReference>
<evidence type="ECO:0000256" key="2">
    <source>
        <dbReference type="ARBA" id="ARBA00022485"/>
    </source>
</evidence>
<evidence type="ECO:0000256" key="5">
    <source>
        <dbReference type="ARBA" id="ARBA00023004"/>
    </source>
</evidence>
<dbReference type="SFLD" id="SFLDS00029">
    <property type="entry name" value="Radical_SAM"/>
    <property type="match status" value="1"/>
</dbReference>
<reference evidence="8 9" key="1">
    <citation type="submission" date="2021-01" db="EMBL/GenBank/DDBJ databases">
        <title>Tumebacillus sp. strain ITR2 16S ribosomal RNA gene Genome sequencing and assembly.</title>
        <authorList>
            <person name="Kang M."/>
        </authorList>
    </citation>
    <scope>NUCLEOTIDE SEQUENCE [LARGE SCALE GENOMIC DNA]</scope>
    <source>
        <strain evidence="8 9">ITR2</strain>
    </source>
</reference>
<keyword evidence="9" id="KW-1185">Reference proteome</keyword>
<accession>A0ABS1J4M9</accession>
<dbReference type="Gene3D" id="3.20.20.70">
    <property type="entry name" value="Aldolase class I"/>
    <property type="match status" value="1"/>
</dbReference>
<dbReference type="SUPFAM" id="SSF102114">
    <property type="entry name" value="Radical SAM enzymes"/>
    <property type="match status" value="1"/>
</dbReference>
<gene>
    <name evidence="8" type="ORF">JJB07_00650</name>
</gene>
<evidence type="ECO:0000256" key="4">
    <source>
        <dbReference type="ARBA" id="ARBA00022723"/>
    </source>
</evidence>
<keyword evidence="6" id="KW-0411">Iron-sulfur</keyword>